<evidence type="ECO:0000313" key="8">
    <source>
        <dbReference type="Proteomes" id="UP000039865"/>
    </source>
</evidence>
<evidence type="ECO:0000256" key="5">
    <source>
        <dbReference type="SAM" id="MobiDB-lite"/>
    </source>
</evidence>
<dbReference type="InterPro" id="IPR020422">
    <property type="entry name" value="TYR_PHOSPHATASE_DUAL_dom"/>
</dbReference>
<protein>
    <recommendedName>
        <fullName evidence="2">protein-tyrosine-phosphatase</fullName>
        <ecNumber evidence="2">3.1.3.48</ecNumber>
    </recommendedName>
</protein>
<dbReference type="EMBL" id="CCKQ01018830">
    <property type="protein sequence ID" value="CDW90823.1"/>
    <property type="molecule type" value="Genomic_DNA"/>
</dbReference>
<dbReference type="GO" id="GO:0005634">
    <property type="term" value="C:nucleus"/>
    <property type="evidence" value="ECO:0007669"/>
    <property type="project" value="TreeGrafter"/>
</dbReference>
<accession>A0A078BB78</accession>
<sequence length="370" mass="41750">MISNMNKIIEGLWLGNFSAANDTNCLKKNRITHILTVAGMLEPMNSWVQILSQLKVLLQEEFQCIGTFLNINSENSFAGVSRSSSCVIAYLMREHNMSYWDSLYFTKKQRSVVCPNLGFAKQLQQYESDLTERRIKQTQMEYLSKKLGTTSLSSQTQNGPSATPARGTTPMLNYNFSTNSNNPGSTPPKRSTSQFGITDSSKSTLHESSEPFGSQEEFKYQQIGLKSAFSRSMSTQEAKEEIKTQAKAVSEFYCQLCKTKLFSSKDIVTHQPNFSFQTNKSPYENQQKIQQSQCMDPSMSNLENADTCSQIFINCQSWIDESQGNKGLIKCPKKQCEVSLGSYNFSGLKCRCGKQVSPGFLIYYDMLIRN</sequence>
<evidence type="ECO:0000256" key="3">
    <source>
        <dbReference type="ARBA" id="ARBA00022801"/>
    </source>
</evidence>
<keyword evidence="3" id="KW-0378">Hydrolase</keyword>
<dbReference type="SUPFAM" id="SSF52799">
    <property type="entry name" value="(Phosphotyrosine protein) phosphatases II"/>
    <property type="match status" value="1"/>
</dbReference>
<organism evidence="7 8">
    <name type="scientific">Stylonychia lemnae</name>
    <name type="common">Ciliate</name>
    <dbReference type="NCBI Taxonomy" id="5949"/>
    <lineage>
        <taxon>Eukaryota</taxon>
        <taxon>Sar</taxon>
        <taxon>Alveolata</taxon>
        <taxon>Ciliophora</taxon>
        <taxon>Intramacronucleata</taxon>
        <taxon>Spirotrichea</taxon>
        <taxon>Stichotrichia</taxon>
        <taxon>Sporadotrichida</taxon>
        <taxon>Oxytrichidae</taxon>
        <taxon>Stylonychinae</taxon>
        <taxon>Stylonychia</taxon>
    </lineage>
</organism>
<evidence type="ECO:0000256" key="2">
    <source>
        <dbReference type="ARBA" id="ARBA00013064"/>
    </source>
</evidence>
<dbReference type="PANTHER" id="PTHR45848">
    <property type="entry name" value="DUAL SPECIFICITY PROTEIN PHOSPHATASE 12 FAMILY MEMBER"/>
    <property type="match status" value="1"/>
</dbReference>
<gene>
    <name evidence="7" type="primary">Contig8758.g9349</name>
    <name evidence="7" type="ORF">STYLEM_19970</name>
</gene>
<comment type="similarity">
    <text evidence="1">Belongs to the protein-tyrosine phosphatase family. Non-receptor class dual specificity subfamily.</text>
</comment>
<feature type="compositionally biased region" description="Low complexity" evidence="5">
    <location>
        <begin position="147"/>
        <end position="157"/>
    </location>
</feature>
<dbReference type="PANTHER" id="PTHR45848:SF4">
    <property type="entry name" value="DUAL SPECIFICITY PROTEIN PHOSPHATASE 12"/>
    <property type="match status" value="1"/>
</dbReference>
<dbReference type="GO" id="GO:0008138">
    <property type="term" value="F:protein tyrosine/serine/threonine phosphatase activity"/>
    <property type="evidence" value="ECO:0007669"/>
    <property type="project" value="TreeGrafter"/>
</dbReference>
<dbReference type="InterPro" id="IPR029021">
    <property type="entry name" value="Prot-tyrosine_phosphatase-like"/>
</dbReference>
<keyword evidence="8" id="KW-1185">Reference proteome</keyword>
<keyword evidence="4" id="KW-0904">Protein phosphatase</keyword>
<dbReference type="CDD" id="cd14498">
    <property type="entry name" value="DSP"/>
    <property type="match status" value="1"/>
</dbReference>
<evidence type="ECO:0000256" key="4">
    <source>
        <dbReference type="ARBA" id="ARBA00022912"/>
    </source>
</evidence>
<evidence type="ECO:0000259" key="6">
    <source>
        <dbReference type="PROSITE" id="PS50054"/>
    </source>
</evidence>
<name>A0A078BB78_STYLE</name>
<dbReference type="InterPro" id="IPR000340">
    <property type="entry name" value="Dual-sp_phosphatase_cat-dom"/>
</dbReference>
<dbReference type="PROSITE" id="PS50054">
    <property type="entry name" value="TYR_PHOSPHATASE_DUAL"/>
    <property type="match status" value="1"/>
</dbReference>
<evidence type="ECO:0000256" key="1">
    <source>
        <dbReference type="ARBA" id="ARBA00008601"/>
    </source>
</evidence>
<proteinExistence type="inferred from homology"/>
<dbReference type="GO" id="GO:0004725">
    <property type="term" value="F:protein tyrosine phosphatase activity"/>
    <property type="evidence" value="ECO:0007669"/>
    <property type="project" value="UniProtKB-EC"/>
</dbReference>
<dbReference type="SMART" id="SM00195">
    <property type="entry name" value="DSPc"/>
    <property type="match status" value="1"/>
</dbReference>
<feature type="region of interest" description="Disordered" evidence="5">
    <location>
        <begin position="147"/>
        <end position="214"/>
    </location>
</feature>
<dbReference type="Gene3D" id="3.90.190.10">
    <property type="entry name" value="Protein tyrosine phosphatase superfamily"/>
    <property type="match status" value="2"/>
</dbReference>
<dbReference type="OrthoDB" id="9979246at2759"/>
<dbReference type="Pfam" id="PF00782">
    <property type="entry name" value="DSPc"/>
    <property type="match status" value="1"/>
</dbReference>
<dbReference type="Proteomes" id="UP000039865">
    <property type="component" value="Unassembled WGS sequence"/>
</dbReference>
<dbReference type="EC" id="3.1.3.48" evidence="2"/>
<reference evidence="7 8" key="1">
    <citation type="submission" date="2014-06" db="EMBL/GenBank/DDBJ databases">
        <authorList>
            <person name="Swart Estienne"/>
        </authorList>
    </citation>
    <scope>NUCLEOTIDE SEQUENCE [LARGE SCALE GENOMIC DNA]</scope>
    <source>
        <strain evidence="7 8">130c</strain>
    </source>
</reference>
<feature type="compositionally biased region" description="Polar residues" evidence="5">
    <location>
        <begin position="170"/>
        <end position="203"/>
    </location>
</feature>
<feature type="domain" description="Tyrosine-protein phosphatase" evidence="6">
    <location>
        <begin position="4"/>
        <end position="132"/>
    </location>
</feature>
<evidence type="ECO:0000313" key="7">
    <source>
        <dbReference type="EMBL" id="CDW90823.1"/>
    </source>
</evidence>
<dbReference type="AlphaFoldDB" id="A0A078BB78"/>
<dbReference type="InParanoid" id="A0A078BB78"/>